<keyword evidence="3" id="KW-1185">Reference proteome</keyword>
<name>A0ABS0DA56_9NOCA</name>
<dbReference type="InterPro" id="IPR012347">
    <property type="entry name" value="Ferritin-like"/>
</dbReference>
<protein>
    <submittedName>
        <fullName evidence="2">DUF305 domain-containing protein</fullName>
    </submittedName>
</protein>
<accession>A0ABS0DA56</accession>
<gene>
    <name evidence="2" type="ORF">IU449_12405</name>
</gene>
<feature type="domain" description="DUF305" evidence="1">
    <location>
        <begin position="43"/>
        <end position="199"/>
    </location>
</feature>
<proteinExistence type="predicted"/>
<organism evidence="2 3">
    <name type="scientific">Nocardia higoensis</name>
    <dbReference type="NCBI Taxonomy" id="228599"/>
    <lineage>
        <taxon>Bacteria</taxon>
        <taxon>Bacillati</taxon>
        <taxon>Actinomycetota</taxon>
        <taxon>Actinomycetes</taxon>
        <taxon>Mycobacteriales</taxon>
        <taxon>Nocardiaceae</taxon>
        <taxon>Nocardia</taxon>
    </lineage>
</organism>
<dbReference type="Gene3D" id="1.20.1260.10">
    <property type="match status" value="1"/>
</dbReference>
<sequence length="205" mass="22110">MRGGLAVGAAVCTALWLFALGAAARPLLIADRAEPAPVLGPVEIAFVQDMTAHHQQALLLTQRLADDVDPTVRLLAQQVADTQRTELGMMLGWLTLARATVTNPEPMAWMRMPGHDHRSAAAESATMPGAVTQDELDRLAVARGRDSEVMFLRLMQRHHQGAVVMAQAADRLLSSGPVKLAARDMITSQGREAGLMGMMLARMQN</sequence>
<dbReference type="Proteomes" id="UP000707731">
    <property type="component" value="Unassembled WGS sequence"/>
</dbReference>
<dbReference type="Pfam" id="PF03713">
    <property type="entry name" value="DUF305"/>
    <property type="match status" value="1"/>
</dbReference>
<dbReference type="InterPro" id="IPR005183">
    <property type="entry name" value="DUF305_CopM-like"/>
</dbReference>
<dbReference type="PANTHER" id="PTHR36933">
    <property type="entry name" value="SLL0788 PROTEIN"/>
    <property type="match status" value="1"/>
</dbReference>
<reference evidence="2 3" key="1">
    <citation type="submission" date="2020-10" db="EMBL/GenBank/DDBJ databases">
        <title>Identification of Nocardia species via Next-generation sequencing and recognition of intraspecies genetic diversity.</title>
        <authorList>
            <person name="Li P."/>
            <person name="Li P."/>
            <person name="Lu B."/>
        </authorList>
    </citation>
    <scope>NUCLEOTIDE SEQUENCE [LARGE SCALE GENOMIC DNA]</scope>
    <source>
        <strain evidence="2 3">BJ06-0143</strain>
    </source>
</reference>
<dbReference type="PANTHER" id="PTHR36933:SF1">
    <property type="entry name" value="SLL0788 PROTEIN"/>
    <property type="match status" value="1"/>
</dbReference>
<dbReference type="EMBL" id="JADLQN010000001">
    <property type="protein sequence ID" value="MBF6355336.1"/>
    <property type="molecule type" value="Genomic_DNA"/>
</dbReference>
<evidence type="ECO:0000313" key="3">
    <source>
        <dbReference type="Proteomes" id="UP000707731"/>
    </source>
</evidence>
<comment type="caution">
    <text evidence="2">The sequence shown here is derived from an EMBL/GenBank/DDBJ whole genome shotgun (WGS) entry which is preliminary data.</text>
</comment>
<evidence type="ECO:0000259" key="1">
    <source>
        <dbReference type="Pfam" id="PF03713"/>
    </source>
</evidence>
<evidence type="ECO:0000313" key="2">
    <source>
        <dbReference type="EMBL" id="MBF6355336.1"/>
    </source>
</evidence>